<evidence type="ECO:0000313" key="1">
    <source>
        <dbReference type="EMBL" id="QIW98842.1"/>
    </source>
</evidence>
<name>A0A6H0XVR3_9PEZI</name>
<sequence>MLVHVILANEEVPSFETIKDGETVKIECIDWTGGQIKNDDSANDIRDVDLTRIHYLTGPFDIEGAEPGDVLVVDIHDVQPLESQPWGYTGVFSKQNGGGFLDEIYPEAAKAIWDFEGIYCSTRHIPGVKFALLLGLIHPGILGTAPSHEVLSTWNTREGQLISECSHMDKVVALPPEPKNVHIGAHGGSIKEQVGKEGARTVPGRPEHGGNCDIKNLSRGSKVFLPVHVKGAKFSVGDLHFSQGDGEISFCGAIEMAGVITIKFSVMKGGVAELGMKSPLFIPGPVEPQFGPGRHLYFEGFSVDEHGKQHYLDATVAYRQTCLRVIEYLERYGYSPYQIYLLLSCAPIQGHIAGIVDVPNVCTTIGLPMDIFDFDISPHVKAQKKDMGTCALAS</sequence>
<dbReference type="InterPro" id="IPR004304">
    <property type="entry name" value="FmdA_AmdA"/>
</dbReference>
<evidence type="ECO:0008006" key="3">
    <source>
        <dbReference type="Google" id="ProtNLM"/>
    </source>
</evidence>
<dbReference type="EMBL" id="CP051141">
    <property type="protein sequence ID" value="QIW98842.1"/>
    <property type="molecule type" value="Genomic_DNA"/>
</dbReference>
<evidence type="ECO:0000313" key="2">
    <source>
        <dbReference type="Proteomes" id="UP000503462"/>
    </source>
</evidence>
<gene>
    <name evidence="1" type="ORF">AMS68_004360</name>
</gene>
<dbReference type="Pfam" id="PF03069">
    <property type="entry name" value="FmdA_AmdA"/>
    <property type="match status" value="1"/>
</dbReference>
<dbReference type="Gene3D" id="2.60.120.580">
    <property type="entry name" value="Acetamidase/Formamidase-like domains"/>
    <property type="match status" value="2"/>
</dbReference>
<dbReference type="InterPro" id="IPR054833">
    <property type="entry name" value="FormamaseFmdA"/>
</dbReference>
<dbReference type="GO" id="GO:0016811">
    <property type="term" value="F:hydrolase activity, acting on carbon-nitrogen (but not peptide) bonds, in linear amides"/>
    <property type="evidence" value="ECO:0007669"/>
    <property type="project" value="InterPro"/>
</dbReference>
<dbReference type="OrthoDB" id="9975579at2759"/>
<keyword evidence="2" id="KW-1185">Reference proteome</keyword>
<dbReference type="AlphaFoldDB" id="A0A6H0XVR3"/>
<dbReference type="SUPFAM" id="SSF141130">
    <property type="entry name" value="Acetamidase/Formamidase-like"/>
    <property type="match status" value="1"/>
</dbReference>
<proteinExistence type="predicted"/>
<dbReference type="PANTHER" id="PTHR31891">
    <property type="entry name" value="FORMAMIDASE C869.04-RELATED"/>
    <property type="match status" value="1"/>
</dbReference>
<dbReference type="Proteomes" id="UP000503462">
    <property type="component" value="Chromosome 3"/>
</dbReference>
<dbReference type="NCBIfam" id="NF045496">
    <property type="entry name" value="FormamaseFmdA"/>
    <property type="match status" value="1"/>
</dbReference>
<organism evidence="1 2">
    <name type="scientific">Peltaster fructicola</name>
    <dbReference type="NCBI Taxonomy" id="286661"/>
    <lineage>
        <taxon>Eukaryota</taxon>
        <taxon>Fungi</taxon>
        <taxon>Dikarya</taxon>
        <taxon>Ascomycota</taxon>
        <taxon>Pezizomycotina</taxon>
        <taxon>Dothideomycetes</taxon>
        <taxon>Dothideomycetes incertae sedis</taxon>
        <taxon>Peltaster</taxon>
    </lineage>
</organism>
<dbReference type="PANTHER" id="PTHR31891:SF1">
    <property type="entry name" value="FORMAMIDASE C869.04-RELATED"/>
    <property type="match status" value="1"/>
</dbReference>
<reference evidence="1 2" key="1">
    <citation type="journal article" date="2016" name="Sci. Rep.">
        <title>Peltaster fructicola genome reveals evolution from an invasive phytopathogen to an ectophytic parasite.</title>
        <authorList>
            <person name="Xu C."/>
            <person name="Chen H."/>
            <person name="Gleason M.L."/>
            <person name="Xu J.R."/>
            <person name="Liu H."/>
            <person name="Zhang R."/>
            <person name="Sun G."/>
        </authorList>
    </citation>
    <scope>NUCLEOTIDE SEQUENCE [LARGE SCALE GENOMIC DNA]</scope>
    <source>
        <strain evidence="1 2">LNHT1506</strain>
    </source>
</reference>
<accession>A0A6H0XVR3</accession>
<protein>
    <recommendedName>
        <fullName evidence="3">Formamidase</fullName>
    </recommendedName>
</protein>